<keyword evidence="4 6" id="KW-0472">Membrane</keyword>
<dbReference type="InterPro" id="IPR002126">
    <property type="entry name" value="Cadherin-like_dom"/>
</dbReference>
<dbReference type="PANTHER" id="PTHR24027">
    <property type="entry name" value="CADHERIN-23"/>
    <property type="match status" value="1"/>
</dbReference>
<dbReference type="PANTHER" id="PTHR24027:SF438">
    <property type="entry name" value="CADHERIN 23"/>
    <property type="match status" value="1"/>
</dbReference>
<dbReference type="OrthoDB" id="6274439at2759"/>
<dbReference type="GO" id="GO:0008013">
    <property type="term" value="F:beta-catenin binding"/>
    <property type="evidence" value="ECO:0007669"/>
    <property type="project" value="TreeGrafter"/>
</dbReference>
<feature type="transmembrane region" description="Helical" evidence="6">
    <location>
        <begin position="118"/>
        <end position="143"/>
    </location>
</feature>
<dbReference type="SMART" id="SM00112">
    <property type="entry name" value="CA"/>
    <property type="match status" value="1"/>
</dbReference>
<keyword evidence="6" id="KW-1133">Transmembrane helix</keyword>
<organism evidence="10">
    <name type="scientific">Hydatigena taeniaeformis</name>
    <name type="common">Feline tapeworm</name>
    <name type="synonym">Taenia taeniaeformis</name>
    <dbReference type="NCBI Taxonomy" id="6205"/>
    <lineage>
        <taxon>Eukaryota</taxon>
        <taxon>Metazoa</taxon>
        <taxon>Spiralia</taxon>
        <taxon>Lophotrochozoa</taxon>
        <taxon>Platyhelminthes</taxon>
        <taxon>Cestoda</taxon>
        <taxon>Eucestoda</taxon>
        <taxon>Cyclophyllidea</taxon>
        <taxon>Taeniidae</taxon>
        <taxon>Hydatigera</taxon>
    </lineage>
</organism>
<evidence type="ECO:0000313" key="10">
    <source>
        <dbReference type="WBParaSite" id="TTAC_0000395101-mRNA-1"/>
    </source>
</evidence>
<evidence type="ECO:0000256" key="5">
    <source>
        <dbReference type="PROSITE-ProRule" id="PRU00043"/>
    </source>
</evidence>
<proteinExistence type="predicted"/>
<evidence type="ECO:0000256" key="6">
    <source>
        <dbReference type="SAM" id="Phobius"/>
    </source>
</evidence>
<evidence type="ECO:0000256" key="2">
    <source>
        <dbReference type="ARBA" id="ARBA00022737"/>
    </source>
</evidence>
<dbReference type="AlphaFoldDB" id="A0A0R3WT61"/>
<accession>A0A0R3WT61</accession>
<evidence type="ECO:0000259" key="7">
    <source>
        <dbReference type="PROSITE" id="PS50268"/>
    </source>
</evidence>
<gene>
    <name evidence="8" type="ORF">TTAC_LOCUS3936</name>
</gene>
<feature type="domain" description="Cadherin" evidence="7">
    <location>
        <begin position="5"/>
        <end position="94"/>
    </location>
</feature>
<dbReference type="WBParaSite" id="TTAC_0000395101-mRNA-1">
    <property type="protein sequence ID" value="TTAC_0000395101-mRNA-1"/>
    <property type="gene ID" value="TTAC_0000395101"/>
</dbReference>
<evidence type="ECO:0000313" key="8">
    <source>
        <dbReference type="EMBL" id="VDM23802.1"/>
    </source>
</evidence>
<dbReference type="GO" id="GO:0045296">
    <property type="term" value="F:cadherin binding"/>
    <property type="evidence" value="ECO:0007669"/>
    <property type="project" value="TreeGrafter"/>
</dbReference>
<dbReference type="PROSITE" id="PS50268">
    <property type="entry name" value="CADHERIN_2"/>
    <property type="match status" value="1"/>
</dbReference>
<dbReference type="GO" id="GO:0005509">
    <property type="term" value="F:calcium ion binding"/>
    <property type="evidence" value="ECO:0007669"/>
    <property type="project" value="UniProtKB-UniRule"/>
</dbReference>
<dbReference type="SUPFAM" id="SSF49313">
    <property type="entry name" value="Cadherin-like"/>
    <property type="match status" value="1"/>
</dbReference>
<keyword evidence="3 5" id="KW-0106">Calcium</keyword>
<name>A0A0R3WT61_HYDTA</name>
<dbReference type="Pfam" id="PF00028">
    <property type="entry name" value="Cadherin"/>
    <property type="match status" value="1"/>
</dbReference>
<evidence type="ECO:0000256" key="4">
    <source>
        <dbReference type="ARBA" id="ARBA00023136"/>
    </source>
</evidence>
<evidence type="ECO:0000256" key="1">
    <source>
        <dbReference type="ARBA" id="ARBA00004370"/>
    </source>
</evidence>
<dbReference type="InterPro" id="IPR015919">
    <property type="entry name" value="Cadherin-like_sf"/>
</dbReference>
<reference evidence="8 9" key="2">
    <citation type="submission" date="2018-11" db="EMBL/GenBank/DDBJ databases">
        <authorList>
            <consortium name="Pathogen Informatics"/>
        </authorList>
    </citation>
    <scope>NUCLEOTIDE SEQUENCE [LARGE SCALE GENOMIC DNA]</scope>
</reference>
<dbReference type="GO" id="GO:0016477">
    <property type="term" value="P:cell migration"/>
    <property type="evidence" value="ECO:0007669"/>
    <property type="project" value="TreeGrafter"/>
</dbReference>
<dbReference type="CDD" id="cd11304">
    <property type="entry name" value="Cadherin_repeat"/>
    <property type="match status" value="1"/>
</dbReference>
<sequence>MLPSILASDPDAAENASLIYRIRAGDPFDLFKLDPRSGELSVAKDYSSSTQYMGQYLLFLEAADRGSPRRSSEAQILVHMDDSEPLGRVERDIFGFPIRTSSRGGSSVGAASSRSMNLYIIAAIIVASFVISSVLLVAICLVVRRARTTEQNGRGVGRYCGGSGGGRDGSGGLHNGSLFRDTNIGNGYLKSMSLSLPQTKYATCDPLEEGERI</sequence>
<reference evidence="10" key="1">
    <citation type="submission" date="2017-02" db="UniProtKB">
        <authorList>
            <consortium name="WormBaseParasite"/>
        </authorList>
    </citation>
    <scope>IDENTIFICATION</scope>
</reference>
<dbReference type="GO" id="GO:0007156">
    <property type="term" value="P:homophilic cell adhesion via plasma membrane adhesion molecules"/>
    <property type="evidence" value="ECO:0007669"/>
    <property type="project" value="InterPro"/>
</dbReference>
<dbReference type="InterPro" id="IPR039808">
    <property type="entry name" value="Cadherin"/>
</dbReference>
<comment type="subcellular location">
    <subcellularLocation>
        <location evidence="1">Membrane</location>
    </subcellularLocation>
</comment>
<dbReference type="STRING" id="6205.A0A0R3WT61"/>
<dbReference type="EMBL" id="UYWX01003323">
    <property type="protein sequence ID" value="VDM23802.1"/>
    <property type="molecule type" value="Genomic_DNA"/>
</dbReference>
<evidence type="ECO:0000256" key="3">
    <source>
        <dbReference type="ARBA" id="ARBA00022837"/>
    </source>
</evidence>
<dbReference type="Proteomes" id="UP000274429">
    <property type="component" value="Unassembled WGS sequence"/>
</dbReference>
<evidence type="ECO:0000313" key="9">
    <source>
        <dbReference type="Proteomes" id="UP000274429"/>
    </source>
</evidence>
<keyword evidence="9" id="KW-1185">Reference proteome</keyword>
<protein>
    <submittedName>
        <fullName evidence="10">CA domain-containing protein</fullName>
    </submittedName>
</protein>
<keyword evidence="2" id="KW-0677">Repeat</keyword>
<keyword evidence="6" id="KW-0812">Transmembrane</keyword>
<dbReference type="GO" id="GO:0016342">
    <property type="term" value="C:catenin complex"/>
    <property type="evidence" value="ECO:0007669"/>
    <property type="project" value="TreeGrafter"/>
</dbReference>
<dbReference type="Gene3D" id="2.60.40.60">
    <property type="entry name" value="Cadherins"/>
    <property type="match status" value="1"/>
</dbReference>